<evidence type="ECO:0000256" key="1">
    <source>
        <dbReference type="SAM" id="Phobius"/>
    </source>
</evidence>
<feature type="transmembrane region" description="Helical" evidence="1">
    <location>
        <begin position="68"/>
        <end position="88"/>
    </location>
</feature>
<organism evidence="2 3">
    <name type="scientific">Saccharothrix coeruleofusca</name>
    <dbReference type="NCBI Taxonomy" id="33919"/>
    <lineage>
        <taxon>Bacteria</taxon>
        <taxon>Bacillati</taxon>
        <taxon>Actinomycetota</taxon>
        <taxon>Actinomycetes</taxon>
        <taxon>Pseudonocardiales</taxon>
        <taxon>Pseudonocardiaceae</taxon>
        <taxon>Saccharothrix</taxon>
    </lineage>
</organism>
<dbReference type="EMBL" id="BMRG01000013">
    <property type="protein sequence ID" value="GGP73476.1"/>
    <property type="molecule type" value="Genomic_DNA"/>
</dbReference>
<sequence length="89" mass="10073">MSLPLSGRSTHGDRVMRCLASPAVLTFVVMNVRSKHAEWAEEDLVPWRRRRRQGRHARARPSADLSTWAPVILGMVVLVALILLLLTYL</sequence>
<reference evidence="2" key="2">
    <citation type="submission" date="2020-09" db="EMBL/GenBank/DDBJ databases">
        <authorList>
            <person name="Sun Q."/>
            <person name="Ohkuma M."/>
        </authorList>
    </citation>
    <scope>NUCLEOTIDE SEQUENCE</scope>
    <source>
        <strain evidence="2">JCM 3313</strain>
    </source>
</reference>
<reference evidence="2" key="1">
    <citation type="journal article" date="2014" name="Int. J. Syst. Evol. Microbiol.">
        <title>Complete genome sequence of Corynebacterium casei LMG S-19264T (=DSM 44701T), isolated from a smear-ripened cheese.</title>
        <authorList>
            <consortium name="US DOE Joint Genome Institute (JGI-PGF)"/>
            <person name="Walter F."/>
            <person name="Albersmeier A."/>
            <person name="Kalinowski J."/>
            <person name="Ruckert C."/>
        </authorList>
    </citation>
    <scope>NUCLEOTIDE SEQUENCE</scope>
    <source>
        <strain evidence="2">JCM 3313</strain>
    </source>
</reference>
<keyword evidence="1" id="KW-0812">Transmembrane</keyword>
<keyword evidence="1" id="KW-0472">Membrane</keyword>
<comment type="caution">
    <text evidence="2">The sequence shown here is derived from an EMBL/GenBank/DDBJ whole genome shotgun (WGS) entry which is preliminary data.</text>
</comment>
<gene>
    <name evidence="2" type="ORF">GCM10010185_53770</name>
</gene>
<accession>A0A918EFI3</accession>
<evidence type="ECO:0000313" key="2">
    <source>
        <dbReference type="EMBL" id="GGP73476.1"/>
    </source>
</evidence>
<dbReference type="AlphaFoldDB" id="A0A918EFI3"/>
<name>A0A918EFI3_9PSEU</name>
<evidence type="ECO:0000313" key="3">
    <source>
        <dbReference type="Proteomes" id="UP000639606"/>
    </source>
</evidence>
<keyword evidence="3" id="KW-1185">Reference proteome</keyword>
<dbReference type="Proteomes" id="UP000639606">
    <property type="component" value="Unassembled WGS sequence"/>
</dbReference>
<proteinExistence type="predicted"/>
<protein>
    <submittedName>
        <fullName evidence="2">Uncharacterized protein</fullName>
    </submittedName>
</protein>
<keyword evidence="1" id="KW-1133">Transmembrane helix</keyword>